<evidence type="ECO:0000256" key="8">
    <source>
        <dbReference type="SAM" id="Phobius"/>
    </source>
</evidence>
<evidence type="ECO:0000256" key="5">
    <source>
        <dbReference type="ARBA" id="ARBA00023004"/>
    </source>
</evidence>
<dbReference type="GO" id="GO:0020037">
    <property type="term" value="F:heme binding"/>
    <property type="evidence" value="ECO:0007669"/>
    <property type="project" value="InterPro"/>
</dbReference>
<keyword evidence="3 6" id="KW-0479">Metal-binding</keyword>
<dbReference type="EMBL" id="QKZT01000009">
    <property type="protein sequence ID" value="PZX51488.1"/>
    <property type="molecule type" value="Genomic_DNA"/>
</dbReference>
<dbReference type="PANTHER" id="PTHR33751:SF1">
    <property type="entry name" value="CBB3-TYPE CYTOCHROME C OXIDASE SUBUNIT FIXP"/>
    <property type="match status" value="1"/>
</dbReference>
<comment type="caution">
    <text evidence="11">The sequence shown here is derived from an EMBL/GenBank/DDBJ whole genome shotgun (WGS) entry which is preliminary data.</text>
</comment>
<evidence type="ECO:0000256" key="3">
    <source>
        <dbReference type="ARBA" id="ARBA00022723"/>
    </source>
</evidence>
<evidence type="ECO:0000259" key="10">
    <source>
        <dbReference type="PROSITE" id="PS51007"/>
    </source>
</evidence>
<dbReference type="Pfam" id="PF14715">
    <property type="entry name" value="FixP_N"/>
    <property type="match status" value="1"/>
</dbReference>
<dbReference type="InterPro" id="IPR038414">
    <property type="entry name" value="CcoP_N_sf"/>
</dbReference>
<name>A0A2W7QSB2_9BACT</name>
<dbReference type="Pfam" id="PF13442">
    <property type="entry name" value="Cytochrome_CBB3"/>
    <property type="match status" value="1"/>
</dbReference>
<dbReference type="Proteomes" id="UP000248882">
    <property type="component" value="Unassembled WGS sequence"/>
</dbReference>
<dbReference type="RefSeq" id="WP_111319707.1">
    <property type="nucleotide sequence ID" value="NZ_QKZT01000009.1"/>
</dbReference>
<dbReference type="GO" id="GO:0009055">
    <property type="term" value="F:electron transfer activity"/>
    <property type="evidence" value="ECO:0007669"/>
    <property type="project" value="InterPro"/>
</dbReference>
<keyword evidence="4" id="KW-0249">Electron transport</keyword>
<feature type="transmembrane region" description="Helical" evidence="8">
    <location>
        <begin position="121"/>
        <end position="140"/>
    </location>
</feature>
<dbReference type="SUPFAM" id="SSF46626">
    <property type="entry name" value="Cytochrome c"/>
    <property type="match status" value="1"/>
</dbReference>
<evidence type="ECO:0000313" key="11">
    <source>
        <dbReference type="EMBL" id="PZX51488.1"/>
    </source>
</evidence>
<organism evidence="11 12">
    <name type="scientific">Algoriphagus chordae</name>
    <dbReference type="NCBI Taxonomy" id="237019"/>
    <lineage>
        <taxon>Bacteria</taxon>
        <taxon>Pseudomonadati</taxon>
        <taxon>Bacteroidota</taxon>
        <taxon>Cytophagia</taxon>
        <taxon>Cytophagales</taxon>
        <taxon>Cyclobacteriaceae</taxon>
        <taxon>Algoriphagus</taxon>
    </lineage>
</organism>
<dbReference type="PRINTS" id="PR00605">
    <property type="entry name" value="CYTCHROMECIC"/>
</dbReference>
<dbReference type="InterPro" id="IPR032858">
    <property type="entry name" value="CcoP_N"/>
</dbReference>
<dbReference type="GO" id="GO:0005506">
    <property type="term" value="F:iron ion binding"/>
    <property type="evidence" value="ECO:0007669"/>
    <property type="project" value="InterPro"/>
</dbReference>
<feature type="transmembrane region" description="Helical" evidence="8">
    <location>
        <begin position="37"/>
        <end position="59"/>
    </location>
</feature>
<dbReference type="Gene3D" id="6.10.280.130">
    <property type="match status" value="1"/>
</dbReference>
<sequence>MKKYLAFLLMMGISVFMPVFAQNDAASTAPLDKNQLTILIILGVILGMILLLLVLIVYLMSFMSEVFRKDDPSMADEPSWWESFKERFVTGDIEEEQAGGKLMTDHSYDGIQELDNFMPPWLQYVFTGTIIIAVVYFGYYTVLGYGQTGIEEYEEELRIAAVEAETRGVSMLAAMDETNVEVDNSAAAISAGKTIFGANCAACHAADGGGGIGPNLTDEYWLHGGSIKDVFSVVKYGVIEKGMVPWEDQLSPKEIQDVSSFILSLVGTSPAAPKAPQGELYSGGDEAAPAEDSSAPADSTAVASDAIAEAE</sequence>
<keyword evidence="8" id="KW-0472">Membrane</keyword>
<proteinExistence type="predicted"/>
<dbReference type="InterPro" id="IPR050597">
    <property type="entry name" value="Cytochrome_c_Oxidase_Subunit"/>
</dbReference>
<evidence type="ECO:0000256" key="6">
    <source>
        <dbReference type="PROSITE-ProRule" id="PRU00433"/>
    </source>
</evidence>
<reference evidence="11 12" key="1">
    <citation type="submission" date="2018-06" db="EMBL/GenBank/DDBJ databases">
        <title>Genomic Encyclopedia of Archaeal and Bacterial Type Strains, Phase II (KMG-II): from individual species to whole genera.</title>
        <authorList>
            <person name="Goeker M."/>
        </authorList>
    </citation>
    <scope>NUCLEOTIDE SEQUENCE [LARGE SCALE GENOMIC DNA]</scope>
    <source>
        <strain evidence="11 12">DSM 19830</strain>
    </source>
</reference>
<gene>
    <name evidence="11" type="ORF">LV85_02433</name>
</gene>
<feature type="region of interest" description="Disordered" evidence="7">
    <location>
        <begin position="272"/>
        <end position="311"/>
    </location>
</feature>
<evidence type="ECO:0000256" key="1">
    <source>
        <dbReference type="ARBA" id="ARBA00022448"/>
    </source>
</evidence>
<dbReference type="InterPro" id="IPR036909">
    <property type="entry name" value="Cyt_c-like_dom_sf"/>
</dbReference>
<dbReference type="PANTHER" id="PTHR33751">
    <property type="entry name" value="CBB3-TYPE CYTOCHROME C OXIDASE SUBUNIT FIXP"/>
    <property type="match status" value="1"/>
</dbReference>
<dbReference type="InterPro" id="IPR009056">
    <property type="entry name" value="Cyt_c-like_dom"/>
</dbReference>
<keyword evidence="12" id="KW-1185">Reference proteome</keyword>
<dbReference type="InterPro" id="IPR008168">
    <property type="entry name" value="Cyt_C_IC"/>
</dbReference>
<protein>
    <submittedName>
        <fullName evidence="11">Cytochrome c oxidase cbb3-type subunit 3</fullName>
    </submittedName>
</protein>
<dbReference type="AlphaFoldDB" id="A0A2W7QSB2"/>
<feature type="domain" description="Cytochrome c" evidence="10">
    <location>
        <begin position="187"/>
        <end position="266"/>
    </location>
</feature>
<evidence type="ECO:0000256" key="7">
    <source>
        <dbReference type="SAM" id="MobiDB-lite"/>
    </source>
</evidence>
<keyword evidence="2 6" id="KW-0349">Heme</keyword>
<evidence type="ECO:0000313" key="12">
    <source>
        <dbReference type="Proteomes" id="UP000248882"/>
    </source>
</evidence>
<evidence type="ECO:0000256" key="4">
    <source>
        <dbReference type="ARBA" id="ARBA00022982"/>
    </source>
</evidence>
<keyword evidence="1" id="KW-0813">Transport</keyword>
<keyword evidence="9" id="KW-0732">Signal</keyword>
<keyword evidence="8" id="KW-1133">Transmembrane helix</keyword>
<feature type="signal peptide" evidence="9">
    <location>
        <begin position="1"/>
        <end position="21"/>
    </location>
</feature>
<evidence type="ECO:0000256" key="2">
    <source>
        <dbReference type="ARBA" id="ARBA00022617"/>
    </source>
</evidence>
<keyword evidence="8" id="KW-0812">Transmembrane</keyword>
<dbReference type="Gene3D" id="1.10.760.10">
    <property type="entry name" value="Cytochrome c-like domain"/>
    <property type="match status" value="1"/>
</dbReference>
<dbReference type="OrthoDB" id="9811281at2"/>
<feature type="compositionally biased region" description="Low complexity" evidence="7">
    <location>
        <begin position="285"/>
        <end position="299"/>
    </location>
</feature>
<accession>A0A2W7QSB2</accession>
<evidence type="ECO:0000256" key="9">
    <source>
        <dbReference type="SAM" id="SignalP"/>
    </source>
</evidence>
<keyword evidence="5 6" id="KW-0408">Iron</keyword>
<feature type="chain" id="PRO_5015871644" evidence="9">
    <location>
        <begin position="22"/>
        <end position="311"/>
    </location>
</feature>
<dbReference type="PROSITE" id="PS51007">
    <property type="entry name" value="CYTC"/>
    <property type="match status" value="1"/>
</dbReference>